<evidence type="ECO:0000313" key="2">
    <source>
        <dbReference type="Proteomes" id="UP000717696"/>
    </source>
</evidence>
<sequence>MLQIPNFEVEDGERQHEAYNIVNQMPNSSSIFIKLLFDLIYGSTNWLVPFRVRTKLEPIQSLPHVTGSEDPTTQHAFVTGTDLCSERLSQGDYSLVQHQVHPTTLQTTTTNFSSGESACSECHVSAQSE</sequence>
<evidence type="ECO:0000313" key="1">
    <source>
        <dbReference type="EMBL" id="KAH7141475.1"/>
    </source>
</evidence>
<dbReference type="EMBL" id="JAGMUU010000012">
    <property type="protein sequence ID" value="KAH7141475.1"/>
    <property type="molecule type" value="Genomic_DNA"/>
</dbReference>
<name>A0A9P9EPB1_9HYPO</name>
<proteinExistence type="predicted"/>
<keyword evidence="2" id="KW-1185">Reference proteome</keyword>
<organism evidence="1 2">
    <name type="scientific">Dactylonectria estremocensis</name>
    <dbReference type="NCBI Taxonomy" id="1079267"/>
    <lineage>
        <taxon>Eukaryota</taxon>
        <taxon>Fungi</taxon>
        <taxon>Dikarya</taxon>
        <taxon>Ascomycota</taxon>
        <taxon>Pezizomycotina</taxon>
        <taxon>Sordariomycetes</taxon>
        <taxon>Hypocreomycetidae</taxon>
        <taxon>Hypocreales</taxon>
        <taxon>Nectriaceae</taxon>
        <taxon>Dactylonectria</taxon>
    </lineage>
</organism>
<dbReference type="Proteomes" id="UP000717696">
    <property type="component" value="Unassembled WGS sequence"/>
</dbReference>
<reference evidence="1" key="1">
    <citation type="journal article" date="2021" name="Nat. Commun.">
        <title>Genetic determinants of endophytism in the Arabidopsis root mycobiome.</title>
        <authorList>
            <person name="Mesny F."/>
            <person name="Miyauchi S."/>
            <person name="Thiergart T."/>
            <person name="Pickel B."/>
            <person name="Atanasova L."/>
            <person name="Karlsson M."/>
            <person name="Huettel B."/>
            <person name="Barry K.W."/>
            <person name="Haridas S."/>
            <person name="Chen C."/>
            <person name="Bauer D."/>
            <person name="Andreopoulos W."/>
            <person name="Pangilinan J."/>
            <person name="LaButti K."/>
            <person name="Riley R."/>
            <person name="Lipzen A."/>
            <person name="Clum A."/>
            <person name="Drula E."/>
            <person name="Henrissat B."/>
            <person name="Kohler A."/>
            <person name="Grigoriev I.V."/>
            <person name="Martin F.M."/>
            <person name="Hacquard S."/>
        </authorList>
    </citation>
    <scope>NUCLEOTIDE SEQUENCE</scope>
    <source>
        <strain evidence="1">MPI-CAGE-AT-0021</strain>
    </source>
</reference>
<accession>A0A9P9EPB1</accession>
<protein>
    <submittedName>
        <fullName evidence="1">Uncharacterized protein</fullName>
    </submittedName>
</protein>
<comment type="caution">
    <text evidence="1">The sequence shown here is derived from an EMBL/GenBank/DDBJ whole genome shotgun (WGS) entry which is preliminary data.</text>
</comment>
<dbReference type="AlphaFoldDB" id="A0A9P9EPB1"/>
<gene>
    <name evidence="1" type="ORF">B0J13DRAFT_59684</name>
</gene>